<evidence type="ECO:0000259" key="10">
    <source>
        <dbReference type="Pfam" id="PF01035"/>
    </source>
</evidence>
<dbReference type="Gene3D" id="1.10.10.10">
    <property type="entry name" value="Winged helix-like DNA-binding domain superfamily/Winged helix DNA-binding domain"/>
    <property type="match status" value="1"/>
</dbReference>
<dbReference type="InterPro" id="IPR036631">
    <property type="entry name" value="MGMT_N_sf"/>
</dbReference>
<feature type="domain" description="Methylguanine DNA methyltransferase ribonuclease-like" evidence="11">
    <location>
        <begin position="6"/>
        <end position="84"/>
    </location>
</feature>
<accession>A9KS42</accession>
<gene>
    <name evidence="12" type="ordered locus">Cphy_0286</name>
</gene>
<dbReference type="Proteomes" id="UP000000370">
    <property type="component" value="Chromosome"/>
</dbReference>
<keyword evidence="13" id="KW-1185">Reference proteome</keyword>
<evidence type="ECO:0000256" key="5">
    <source>
        <dbReference type="ARBA" id="ARBA00022679"/>
    </source>
</evidence>
<dbReference type="NCBIfam" id="TIGR00589">
    <property type="entry name" value="ogt"/>
    <property type="match status" value="1"/>
</dbReference>
<evidence type="ECO:0000256" key="2">
    <source>
        <dbReference type="ARBA" id="ARBA00008711"/>
    </source>
</evidence>
<dbReference type="InterPro" id="IPR036217">
    <property type="entry name" value="MethylDNA_cys_MeTrfase_DNAb"/>
</dbReference>
<keyword evidence="3 9" id="KW-0963">Cytoplasm</keyword>
<evidence type="ECO:0000313" key="13">
    <source>
        <dbReference type="Proteomes" id="UP000000370"/>
    </source>
</evidence>
<dbReference type="EMBL" id="CP000885">
    <property type="protein sequence ID" value="ABX40673.1"/>
    <property type="molecule type" value="Genomic_DNA"/>
</dbReference>
<feature type="active site" description="Nucleophile; methyl group acceptor" evidence="9">
    <location>
        <position position="139"/>
    </location>
</feature>
<sequence>MKNVFYYNTMIGKLRIEEEDNFIIGVSSSDGDKTDQIKEKQIRETEQINEAEQVKESDLIKRTYLQLMEYFEGKRTTFDVPIRLDGTSFQTKVWEELRKIPYGETRSYGEIAKQVGVPKGARAVGGANHNNPVLIIVPCHRVIGSSGALVGFGAGIPVKELLLKLENQESENILS</sequence>
<dbReference type="Pfam" id="PF02870">
    <property type="entry name" value="Methyltransf_1N"/>
    <property type="match status" value="1"/>
</dbReference>
<comment type="catalytic activity">
    <reaction evidence="8 9">
        <text>a 6-O-methyl-2'-deoxyguanosine in DNA + L-cysteinyl-[protein] = S-methyl-L-cysteinyl-[protein] + a 2'-deoxyguanosine in DNA</text>
        <dbReference type="Rhea" id="RHEA:24000"/>
        <dbReference type="Rhea" id="RHEA-COMP:10131"/>
        <dbReference type="Rhea" id="RHEA-COMP:10132"/>
        <dbReference type="Rhea" id="RHEA-COMP:11367"/>
        <dbReference type="Rhea" id="RHEA-COMP:11368"/>
        <dbReference type="ChEBI" id="CHEBI:29950"/>
        <dbReference type="ChEBI" id="CHEBI:82612"/>
        <dbReference type="ChEBI" id="CHEBI:85445"/>
        <dbReference type="ChEBI" id="CHEBI:85448"/>
        <dbReference type="EC" id="2.1.1.63"/>
    </reaction>
</comment>
<dbReference type="KEGG" id="cpy:Cphy_0286"/>
<dbReference type="GO" id="GO:0032259">
    <property type="term" value="P:methylation"/>
    <property type="evidence" value="ECO:0007669"/>
    <property type="project" value="UniProtKB-KW"/>
</dbReference>
<keyword evidence="5 9" id="KW-0808">Transferase</keyword>
<evidence type="ECO:0000256" key="8">
    <source>
        <dbReference type="ARBA" id="ARBA00049348"/>
    </source>
</evidence>
<dbReference type="InterPro" id="IPR008332">
    <property type="entry name" value="MethylG_MeTrfase_N"/>
</dbReference>
<proteinExistence type="inferred from homology"/>
<dbReference type="InterPro" id="IPR023546">
    <property type="entry name" value="MGMT"/>
</dbReference>
<evidence type="ECO:0000313" key="12">
    <source>
        <dbReference type="EMBL" id="ABX40673.1"/>
    </source>
</evidence>
<dbReference type="GO" id="GO:0005737">
    <property type="term" value="C:cytoplasm"/>
    <property type="evidence" value="ECO:0007669"/>
    <property type="project" value="UniProtKB-SubCell"/>
</dbReference>
<evidence type="ECO:0000256" key="3">
    <source>
        <dbReference type="ARBA" id="ARBA00022490"/>
    </source>
</evidence>
<evidence type="ECO:0000259" key="11">
    <source>
        <dbReference type="Pfam" id="PF02870"/>
    </source>
</evidence>
<dbReference type="InterPro" id="IPR001497">
    <property type="entry name" value="MethylDNA_cys_MeTrfase_AS"/>
</dbReference>
<dbReference type="PANTHER" id="PTHR10815:SF13">
    <property type="entry name" value="METHYLATED-DNA--PROTEIN-CYSTEINE METHYLTRANSFERASE"/>
    <property type="match status" value="1"/>
</dbReference>
<dbReference type="HOGENOM" id="CLU_000445_52_2_9"/>
<dbReference type="InterPro" id="IPR036388">
    <property type="entry name" value="WH-like_DNA-bd_sf"/>
</dbReference>
<feature type="domain" description="Methylated-DNA-[protein]-cysteine S-methyltransferase DNA binding" evidence="10">
    <location>
        <begin position="88"/>
        <end position="167"/>
    </location>
</feature>
<evidence type="ECO:0000256" key="1">
    <source>
        <dbReference type="ARBA" id="ARBA00001286"/>
    </source>
</evidence>
<comment type="miscellaneous">
    <text evidence="9">This enzyme catalyzes only one turnover and therefore is not strictly catalytic. According to one definition, an enzyme is a biocatalyst that acts repeatedly and over many reaction cycles.</text>
</comment>
<dbReference type="GO" id="GO:0003908">
    <property type="term" value="F:methylated-DNA-[protein]-cysteine S-methyltransferase activity"/>
    <property type="evidence" value="ECO:0007669"/>
    <property type="project" value="UniProtKB-UniRule"/>
</dbReference>
<evidence type="ECO:0000256" key="7">
    <source>
        <dbReference type="ARBA" id="ARBA00023204"/>
    </source>
</evidence>
<dbReference type="FunFam" id="1.10.10.10:FF:000214">
    <property type="entry name" value="Methylated-DNA--protein-cysteine methyltransferase"/>
    <property type="match status" value="1"/>
</dbReference>
<dbReference type="Gene3D" id="3.30.160.70">
    <property type="entry name" value="Methylated DNA-protein cysteine methyltransferase domain"/>
    <property type="match status" value="1"/>
</dbReference>
<evidence type="ECO:0000256" key="6">
    <source>
        <dbReference type="ARBA" id="ARBA00022763"/>
    </source>
</evidence>
<dbReference type="PANTHER" id="PTHR10815">
    <property type="entry name" value="METHYLATED-DNA--PROTEIN-CYSTEINE METHYLTRANSFERASE"/>
    <property type="match status" value="1"/>
</dbReference>
<comment type="function">
    <text evidence="9">Involved in the cellular defense against the biological effects of O6-methylguanine (O6-MeG) and O4-methylthymine (O4-MeT) in DNA. Repairs the methylated nucleobase in DNA by stoichiometrically transferring the methyl group to a cysteine residue in the enzyme. This is a suicide reaction: the enzyme is irreversibly inactivated.</text>
</comment>
<keyword evidence="4 9" id="KW-0489">Methyltransferase</keyword>
<dbReference type="eggNOG" id="COG0350">
    <property type="taxonomic scope" value="Bacteria"/>
</dbReference>
<dbReference type="Pfam" id="PF01035">
    <property type="entry name" value="DNA_binding_1"/>
    <property type="match status" value="1"/>
</dbReference>
<dbReference type="HAMAP" id="MF_00772">
    <property type="entry name" value="OGT"/>
    <property type="match status" value="1"/>
</dbReference>
<dbReference type="SUPFAM" id="SSF53155">
    <property type="entry name" value="Methylated DNA-protein cysteine methyltransferase domain"/>
    <property type="match status" value="1"/>
</dbReference>
<dbReference type="STRING" id="357809.Cphy_0286"/>
<dbReference type="EC" id="2.1.1.63" evidence="9"/>
<dbReference type="RefSeq" id="WP_012198316.1">
    <property type="nucleotide sequence ID" value="NC_010001.1"/>
</dbReference>
<reference evidence="13" key="1">
    <citation type="submission" date="2007-11" db="EMBL/GenBank/DDBJ databases">
        <title>Complete genome sequence of Clostridium phytofermentans ISDg.</title>
        <authorList>
            <person name="Leschine S.B."/>
            <person name="Warnick T.A."/>
            <person name="Blanchard J.L."/>
            <person name="Schnell D.J."/>
            <person name="Petit E.L."/>
            <person name="LaTouf W.G."/>
            <person name="Copeland A."/>
            <person name="Lucas S."/>
            <person name="Lapidus A."/>
            <person name="Barry K."/>
            <person name="Glavina del Rio T."/>
            <person name="Dalin E."/>
            <person name="Tice H."/>
            <person name="Pitluck S."/>
            <person name="Kiss H."/>
            <person name="Brettin T."/>
            <person name="Bruce D."/>
            <person name="Detter J.C."/>
            <person name="Han C."/>
            <person name="Kuske C."/>
            <person name="Schmutz J."/>
            <person name="Larimer F."/>
            <person name="Land M."/>
            <person name="Hauser L."/>
            <person name="Kyrpides N."/>
            <person name="Kim E.A."/>
            <person name="Richardson P."/>
        </authorList>
    </citation>
    <scope>NUCLEOTIDE SEQUENCE [LARGE SCALE GENOMIC DNA]</scope>
    <source>
        <strain evidence="13">ATCC 700394 / DSM 18823 / ISDg</strain>
    </source>
</reference>
<dbReference type="PROSITE" id="PS00374">
    <property type="entry name" value="MGMT"/>
    <property type="match status" value="1"/>
</dbReference>
<dbReference type="OrthoDB" id="9802228at2"/>
<comment type="similarity">
    <text evidence="2 9">Belongs to the MGMT family.</text>
</comment>
<comment type="catalytic activity">
    <reaction evidence="1 9">
        <text>a 4-O-methyl-thymidine in DNA + L-cysteinyl-[protein] = a thymidine in DNA + S-methyl-L-cysteinyl-[protein]</text>
        <dbReference type="Rhea" id="RHEA:53428"/>
        <dbReference type="Rhea" id="RHEA-COMP:10131"/>
        <dbReference type="Rhea" id="RHEA-COMP:10132"/>
        <dbReference type="Rhea" id="RHEA-COMP:13555"/>
        <dbReference type="Rhea" id="RHEA-COMP:13556"/>
        <dbReference type="ChEBI" id="CHEBI:29950"/>
        <dbReference type="ChEBI" id="CHEBI:82612"/>
        <dbReference type="ChEBI" id="CHEBI:137386"/>
        <dbReference type="ChEBI" id="CHEBI:137387"/>
        <dbReference type="EC" id="2.1.1.63"/>
    </reaction>
</comment>
<dbReference type="SUPFAM" id="SSF46767">
    <property type="entry name" value="Methylated DNA-protein cysteine methyltransferase, C-terminal domain"/>
    <property type="match status" value="1"/>
</dbReference>
<evidence type="ECO:0000256" key="4">
    <source>
        <dbReference type="ARBA" id="ARBA00022603"/>
    </source>
</evidence>
<organism evidence="12 13">
    <name type="scientific">Lachnoclostridium phytofermentans (strain ATCC 700394 / DSM 18823 / ISDg)</name>
    <name type="common">Clostridium phytofermentans</name>
    <dbReference type="NCBI Taxonomy" id="357809"/>
    <lineage>
        <taxon>Bacteria</taxon>
        <taxon>Bacillati</taxon>
        <taxon>Bacillota</taxon>
        <taxon>Clostridia</taxon>
        <taxon>Lachnospirales</taxon>
        <taxon>Lachnospiraceae</taxon>
    </lineage>
</organism>
<dbReference type="InterPro" id="IPR014048">
    <property type="entry name" value="MethylDNA_cys_MeTrfase_DNA-bd"/>
</dbReference>
<keyword evidence="6 9" id="KW-0227">DNA damage</keyword>
<evidence type="ECO:0000256" key="9">
    <source>
        <dbReference type="HAMAP-Rule" id="MF_00772"/>
    </source>
</evidence>
<dbReference type="AlphaFoldDB" id="A9KS42"/>
<protein>
    <recommendedName>
        <fullName evidence="9">Methylated-DNA--protein-cysteine methyltransferase</fullName>
        <ecNumber evidence="9">2.1.1.63</ecNumber>
    </recommendedName>
    <alternativeName>
        <fullName evidence="9">6-O-methylguanine-DNA methyltransferase</fullName>
        <shortName evidence="9">MGMT</shortName>
    </alternativeName>
    <alternativeName>
        <fullName evidence="9">O-6-methylguanine-DNA-alkyltransferase</fullName>
    </alternativeName>
</protein>
<keyword evidence="7 9" id="KW-0234">DNA repair</keyword>
<dbReference type="CDD" id="cd06445">
    <property type="entry name" value="ATase"/>
    <property type="match status" value="1"/>
</dbReference>
<comment type="subcellular location">
    <subcellularLocation>
        <location evidence="9">Cytoplasm</location>
    </subcellularLocation>
</comment>
<name>A9KS42_LACP7</name>
<dbReference type="GO" id="GO:0006307">
    <property type="term" value="P:DNA alkylation repair"/>
    <property type="evidence" value="ECO:0007669"/>
    <property type="project" value="UniProtKB-UniRule"/>
</dbReference>